<gene>
    <name evidence="2" type="ORF">SAMN05660199_03224</name>
</gene>
<organism evidence="2 3">
    <name type="scientific">Klenkia soli</name>
    <dbReference type="NCBI Taxonomy" id="1052260"/>
    <lineage>
        <taxon>Bacteria</taxon>
        <taxon>Bacillati</taxon>
        <taxon>Actinomycetota</taxon>
        <taxon>Actinomycetes</taxon>
        <taxon>Geodermatophilales</taxon>
        <taxon>Geodermatophilaceae</taxon>
        <taxon>Klenkia</taxon>
    </lineage>
</organism>
<dbReference type="EMBL" id="FNIR01000010">
    <property type="protein sequence ID" value="SDP12652.1"/>
    <property type="molecule type" value="Genomic_DNA"/>
</dbReference>
<accession>A0A1H0Q5G5</accession>
<proteinExistence type="predicted"/>
<evidence type="ECO:0000313" key="2">
    <source>
        <dbReference type="EMBL" id="SDP12652.1"/>
    </source>
</evidence>
<keyword evidence="1" id="KW-1133">Transmembrane helix</keyword>
<dbReference type="Proteomes" id="UP000199088">
    <property type="component" value="Unassembled WGS sequence"/>
</dbReference>
<feature type="transmembrane region" description="Helical" evidence="1">
    <location>
        <begin position="32"/>
        <end position="53"/>
    </location>
</feature>
<dbReference type="STRING" id="1052260.SAMN05660199_03224"/>
<keyword evidence="3" id="KW-1185">Reference proteome</keyword>
<dbReference type="AlphaFoldDB" id="A0A1H0Q5G5"/>
<keyword evidence="1" id="KW-0472">Membrane</keyword>
<name>A0A1H0Q5G5_9ACTN</name>
<evidence type="ECO:0000256" key="1">
    <source>
        <dbReference type="SAM" id="Phobius"/>
    </source>
</evidence>
<reference evidence="3" key="1">
    <citation type="submission" date="2016-10" db="EMBL/GenBank/DDBJ databases">
        <authorList>
            <person name="Varghese N."/>
            <person name="Submissions S."/>
        </authorList>
    </citation>
    <scope>NUCLEOTIDE SEQUENCE [LARGE SCALE GENOMIC DNA]</scope>
    <source>
        <strain evidence="3">DSM 45843</strain>
    </source>
</reference>
<protein>
    <submittedName>
        <fullName evidence="2">Uncharacterized protein</fullName>
    </submittedName>
</protein>
<keyword evidence="1" id="KW-0812">Transmembrane</keyword>
<sequence>MVWAGLFPFSVVYGLWVAPALAHLPVVLQSLVSSAVLVPLAVFVGIPTVTAILRRFS</sequence>
<evidence type="ECO:0000313" key="3">
    <source>
        <dbReference type="Proteomes" id="UP000199088"/>
    </source>
</evidence>